<keyword evidence="3" id="KW-0134">Cell wall</keyword>
<dbReference type="InterPro" id="IPR017853">
    <property type="entry name" value="GH"/>
</dbReference>
<keyword evidence="7" id="KW-0325">Glycoprotein</keyword>
<evidence type="ECO:0000256" key="10">
    <source>
        <dbReference type="ARBA" id="ARBA00038929"/>
    </source>
</evidence>
<dbReference type="Gene3D" id="3.20.20.80">
    <property type="entry name" value="Glycosidases"/>
    <property type="match status" value="1"/>
</dbReference>
<keyword evidence="15" id="KW-1185">Reference proteome</keyword>
<evidence type="ECO:0000256" key="2">
    <source>
        <dbReference type="ARBA" id="ARBA00008773"/>
    </source>
</evidence>
<keyword evidence="5 13" id="KW-0732">Signal</keyword>
<dbReference type="GO" id="GO:0005975">
    <property type="term" value="P:carbohydrate metabolic process"/>
    <property type="evidence" value="ECO:0007669"/>
    <property type="project" value="InterPro"/>
</dbReference>
<dbReference type="Proteomes" id="UP000018144">
    <property type="component" value="Unassembled WGS sequence"/>
</dbReference>
<evidence type="ECO:0000256" key="9">
    <source>
        <dbReference type="ARBA" id="ARBA00036824"/>
    </source>
</evidence>
<dbReference type="AlphaFoldDB" id="U4LLL2"/>
<comment type="similarity">
    <text evidence="2 12">Belongs to the glycosyl hydrolase 17 family.</text>
</comment>
<dbReference type="SUPFAM" id="SSF51445">
    <property type="entry name" value="(Trans)glycosidases"/>
    <property type="match status" value="1"/>
</dbReference>
<dbReference type="OMA" id="WVWITET"/>
<keyword evidence="8" id="KW-0326">Glycosidase</keyword>
<dbReference type="PANTHER" id="PTHR16631">
    <property type="entry name" value="GLUCAN 1,3-BETA-GLUCOSIDASE"/>
    <property type="match status" value="1"/>
</dbReference>
<dbReference type="GO" id="GO:0005576">
    <property type="term" value="C:extracellular region"/>
    <property type="evidence" value="ECO:0007669"/>
    <property type="project" value="TreeGrafter"/>
</dbReference>
<evidence type="ECO:0000256" key="12">
    <source>
        <dbReference type="RuleBase" id="RU004335"/>
    </source>
</evidence>
<evidence type="ECO:0000256" key="4">
    <source>
        <dbReference type="ARBA" id="ARBA00022525"/>
    </source>
</evidence>
<dbReference type="EC" id="3.2.1.58" evidence="10"/>
<evidence type="ECO:0000256" key="13">
    <source>
        <dbReference type="SAM" id="SignalP"/>
    </source>
</evidence>
<dbReference type="OrthoDB" id="77201at2759"/>
<keyword evidence="6" id="KW-0378">Hydrolase</keyword>
<gene>
    <name evidence="14" type="ORF">PCON_14053</name>
</gene>
<dbReference type="GO" id="GO:0009277">
    <property type="term" value="C:fungal-type cell wall"/>
    <property type="evidence" value="ECO:0007669"/>
    <property type="project" value="TreeGrafter"/>
</dbReference>
<dbReference type="GO" id="GO:0071555">
    <property type="term" value="P:cell wall organization"/>
    <property type="evidence" value="ECO:0007669"/>
    <property type="project" value="TreeGrafter"/>
</dbReference>
<dbReference type="PANTHER" id="PTHR16631:SF26">
    <property type="entry name" value="GLUCAN 1,3-BETA-GLUCOSIDASE"/>
    <property type="match status" value="1"/>
</dbReference>
<sequence>MKITITTLLVAAATLTSAAPTTSYFAGFNLGANAKDGSCKTTAQWQQEFTKIKSWSTGGKGTFDTIKLFSTADCDALARAVPAALATGVKLWVGVWNVDDAKFGREKAALEAAITANPDTSRWLKGINVGSESLYRKEISADKLAQQIYDVKGMVQIALKSPNTPVGTADTWTMWVHPDNKPVAKAVDVAIMNGFPYWQGAPIDQGLAKLKQAIWDTRKAVGYEKPFVLGETGWPSAGPNFEAAAATKENAEKYWKAAACWLQTSPSNYPWFWFSGFDEPNRESTIEKNFGIADANQNLKFDLKC</sequence>
<reference evidence="14 15" key="1">
    <citation type="journal article" date="2013" name="PLoS Genet.">
        <title>The genome and development-dependent transcriptomes of Pyronema confluens: a window into fungal evolution.</title>
        <authorList>
            <person name="Traeger S."/>
            <person name="Altegoer F."/>
            <person name="Freitag M."/>
            <person name="Gabaldon T."/>
            <person name="Kempken F."/>
            <person name="Kumar A."/>
            <person name="Marcet-Houben M."/>
            <person name="Poggeler S."/>
            <person name="Stajich J.E."/>
            <person name="Nowrousian M."/>
        </authorList>
    </citation>
    <scope>NUCLEOTIDE SEQUENCE [LARGE SCALE GENOMIC DNA]</scope>
    <source>
        <strain evidence="15">CBS 100304</strain>
        <tissue evidence="14">Vegetative mycelium</tissue>
    </source>
</reference>
<evidence type="ECO:0000256" key="11">
    <source>
        <dbReference type="ARBA" id="ARBA00041761"/>
    </source>
</evidence>
<comment type="subcellular location">
    <subcellularLocation>
        <location evidence="1">Secreted</location>
        <location evidence="1">Cell wall</location>
    </subcellularLocation>
</comment>
<dbReference type="eggNOG" id="ENOG502QQE6">
    <property type="taxonomic scope" value="Eukaryota"/>
</dbReference>
<name>U4LLL2_PYROM</name>
<dbReference type="EMBL" id="HF935997">
    <property type="protein sequence ID" value="CCX33024.1"/>
    <property type="molecule type" value="Genomic_DNA"/>
</dbReference>
<dbReference type="InterPro" id="IPR000490">
    <property type="entry name" value="Glyco_hydro_17"/>
</dbReference>
<dbReference type="GO" id="GO:0004338">
    <property type="term" value="F:glucan exo-1,3-beta-glucosidase activity"/>
    <property type="evidence" value="ECO:0007669"/>
    <property type="project" value="UniProtKB-EC"/>
</dbReference>
<feature type="signal peptide" evidence="13">
    <location>
        <begin position="1"/>
        <end position="18"/>
    </location>
</feature>
<evidence type="ECO:0000313" key="15">
    <source>
        <dbReference type="Proteomes" id="UP000018144"/>
    </source>
</evidence>
<evidence type="ECO:0000313" key="14">
    <source>
        <dbReference type="EMBL" id="CCX33024.1"/>
    </source>
</evidence>
<dbReference type="STRING" id="1076935.U4LLL2"/>
<evidence type="ECO:0000256" key="6">
    <source>
        <dbReference type="ARBA" id="ARBA00022801"/>
    </source>
</evidence>
<evidence type="ECO:0000256" key="1">
    <source>
        <dbReference type="ARBA" id="ARBA00004191"/>
    </source>
</evidence>
<comment type="catalytic activity">
    <reaction evidence="9">
        <text>Successive hydrolysis of beta-D-glucose units from the non-reducing ends of (1-&gt;3)-beta-D-glucans, releasing alpha-glucose.</text>
        <dbReference type="EC" id="3.2.1.58"/>
    </reaction>
</comment>
<evidence type="ECO:0000256" key="7">
    <source>
        <dbReference type="ARBA" id="ARBA00023180"/>
    </source>
</evidence>
<dbReference type="Pfam" id="PF00332">
    <property type="entry name" value="Glyco_hydro_17"/>
    <property type="match status" value="1"/>
</dbReference>
<accession>U4LLL2</accession>
<protein>
    <recommendedName>
        <fullName evidence="10">glucan 1,3-beta-glucosidase</fullName>
        <ecNumber evidence="10">3.2.1.58</ecNumber>
    </recommendedName>
    <alternativeName>
        <fullName evidence="11">Exo-1,3-beta-glucanase</fullName>
    </alternativeName>
</protein>
<dbReference type="InterPro" id="IPR050732">
    <property type="entry name" value="Beta-glucan_modifiers"/>
</dbReference>
<evidence type="ECO:0000256" key="3">
    <source>
        <dbReference type="ARBA" id="ARBA00022512"/>
    </source>
</evidence>
<dbReference type="GO" id="GO:0042973">
    <property type="term" value="F:glucan endo-1,3-beta-D-glucosidase activity"/>
    <property type="evidence" value="ECO:0007669"/>
    <property type="project" value="TreeGrafter"/>
</dbReference>
<evidence type="ECO:0000256" key="5">
    <source>
        <dbReference type="ARBA" id="ARBA00022729"/>
    </source>
</evidence>
<organism evidence="14 15">
    <name type="scientific">Pyronema omphalodes (strain CBS 100304)</name>
    <name type="common">Pyronema confluens</name>
    <dbReference type="NCBI Taxonomy" id="1076935"/>
    <lineage>
        <taxon>Eukaryota</taxon>
        <taxon>Fungi</taxon>
        <taxon>Dikarya</taxon>
        <taxon>Ascomycota</taxon>
        <taxon>Pezizomycotina</taxon>
        <taxon>Pezizomycetes</taxon>
        <taxon>Pezizales</taxon>
        <taxon>Pyronemataceae</taxon>
        <taxon>Pyronema</taxon>
    </lineage>
</organism>
<evidence type="ECO:0000256" key="8">
    <source>
        <dbReference type="ARBA" id="ARBA00023295"/>
    </source>
</evidence>
<proteinExistence type="inferred from homology"/>
<feature type="chain" id="PRO_5004651466" description="glucan 1,3-beta-glucosidase" evidence="13">
    <location>
        <begin position="19"/>
        <end position="305"/>
    </location>
</feature>
<dbReference type="GO" id="GO:0009986">
    <property type="term" value="C:cell surface"/>
    <property type="evidence" value="ECO:0007669"/>
    <property type="project" value="TreeGrafter"/>
</dbReference>
<keyword evidence="4" id="KW-0964">Secreted</keyword>